<evidence type="ECO:0000313" key="1">
    <source>
        <dbReference type="EMBL" id="CAK9313531.1"/>
    </source>
</evidence>
<accession>A0ABP0XZD7</accession>
<dbReference type="EMBL" id="OZ021745">
    <property type="protein sequence ID" value="CAK9313531.1"/>
    <property type="molecule type" value="Genomic_DNA"/>
</dbReference>
<organism evidence="1 2">
    <name type="scientific">Citrullus colocynthis</name>
    <name type="common">colocynth</name>
    <dbReference type="NCBI Taxonomy" id="252529"/>
    <lineage>
        <taxon>Eukaryota</taxon>
        <taxon>Viridiplantae</taxon>
        <taxon>Streptophyta</taxon>
        <taxon>Embryophyta</taxon>
        <taxon>Tracheophyta</taxon>
        <taxon>Spermatophyta</taxon>
        <taxon>Magnoliopsida</taxon>
        <taxon>eudicotyledons</taxon>
        <taxon>Gunneridae</taxon>
        <taxon>Pentapetalae</taxon>
        <taxon>rosids</taxon>
        <taxon>fabids</taxon>
        <taxon>Cucurbitales</taxon>
        <taxon>Cucurbitaceae</taxon>
        <taxon>Benincaseae</taxon>
        <taxon>Citrullus</taxon>
    </lineage>
</organism>
<name>A0ABP0XZD7_9ROSI</name>
<gene>
    <name evidence="1" type="ORF">CITCOLO1_LOCUS5254</name>
</gene>
<dbReference type="Proteomes" id="UP001642487">
    <property type="component" value="Chromosome 11"/>
</dbReference>
<sequence>MYGNTCYACILSSCLEFLRFIRNIEVRFSREDCIMVRTKRCSFVSASFGLWLVFGKTEYNMLRLQTYPLISLRDNESVACRVGYWEECSVSLS</sequence>
<protein>
    <submittedName>
        <fullName evidence="1">Uncharacterized protein</fullName>
    </submittedName>
</protein>
<evidence type="ECO:0000313" key="2">
    <source>
        <dbReference type="Proteomes" id="UP001642487"/>
    </source>
</evidence>
<proteinExistence type="predicted"/>
<reference evidence="1 2" key="1">
    <citation type="submission" date="2024-03" db="EMBL/GenBank/DDBJ databases">
        <authorList>
            <person name="Gkanogiannis A."/>
            <person name="Becerra Lopez-Lavalle L."/>
        </authorList>
    </citation>
    <scope>NUCLEOTIDE SEQUENCE [LARGE SCALE GENOMIC DNA]</scope>
</reference>
<keyword evidence="2" id="KW-1185">Reference proteome</keyword>